<name>A0A2X2SKA9_CAPOC</name>
<evidence type="ECO:0000313" key="3">
    <source>
        <dbReference type="Proteomes" id="UP000250169"/>
    </source>
</evidence>
<keyword evidence="1" id="KW-1133">Transmembrane helix</keyword>
<dbReference type="Proteomes" id="UP000250169">
    <property type="component" value="Unassembled WGS sequence"/>
</dbReference>
<feature type="transmembrane region" description="Helical" evidence="1">
    <location>
        <begin position="104"/>
        <end position="120"/>
    </location>
</feature>
<gene>
    <name evidence="2" type="ORF">NCTC11545_00922</name>
</gene>
<sequence>MFFVSLHSSKRKFATAQYVNRERFLFPYLHSLFVICSSARATRTVFSSSFLYLPVRLAPSFLRLFFICPCGSHRLLFVFCSSFVRSLFVFCSSFVRLLFVHCSSFVRSLFVFVRLLFVFCSSFVRHLFVICSFIVRLLFVFCSSFVRYFIICPCGSHRLFITRT</sequence>
<feature type="transmembrane region" description="Helical" evidence="1">
    <location>
        <begin position="127"/>
        <end position="150"/>
    </location>
</feature>
<protein>
    <submittedName>
        <fullName evidence="2">Uncharacterized protein</fullName>
    </submittedName>
</protein>
<dbReference type="EMBL" id="UAVS01000005">
    <property type="protein sequence ID" value="SQA93546.1"/>
    <property type="molecule type" value="Genomic_DNA"/>
</dbReference>
<dbReference type="AlphaFoldDB" id="A0A2X2SKA9"/>
<reference evidence="2 3" key="1">
    <citation type="submission" date="2018-06" db="EMBL/GenBank/DDBJ databases">
        <authorList>
            <consortium name="Pathogen Informatics"/>
            <person name="Doyle S."/>
        </authorList>
    </citation>
    <scope>NUCLEOTIDE SEQUENCE [LARGE SCALE GENOMIC DNA]</scope>
    <source>
        <strain evidence="2 3">NCTC11545</strain>
    </source>
</reference>
<keyword evidence="1" id="KW-0812">Transmembrane</keyword>
<accession>A0A2X2SKA9</accession>
<organism evidence="2 3">
    <name type="scientific">Capnocytophaga ochracea</name>
    <dbReference type="NCBI Taxonomy" id="1018"/>
    <lineage>
        <taxon>Bacteria</taxon>
        <taxon>Pseudomonadati</taxon>
        <taxon>Bacteroidota</taxon>
        <taxon>Flavobacteriia</taxon>
        <taxon>Flavobacteriales</taxon>
        <taxon>Flavobacteriaceae</taxon>
        <taxon>Capnocytophaga</taxon>
    </lineage>
</organism>
<keyword evidence="1" id="KW-0472">Membrane</keyword>
<evidence type="ECO:0000313" key="2">
    <source>
        <dbReference type="EMBL" id="SQA93546.1"/>
    </source>
</evidence>
<evidence type="ECO:0000256" key="1">
    <source>
        <dbReference type="SAM" id="Phobius"/>
    </source>
</evidence>
<proteinExistence type="predicted"/>